<dbReference type="PIRSF" id="PIRSF016557">
    <property type="entry name" value="Caps_synth_CpsB"/>
    <property type="match status" value="1"/>
</dbReference>
<evidence type="ECO:0000313" key="8">
    <source>
        <dbReference type="Proteomes" id="UP000234951"/>
    </source>
</evidence>
<evidence type="ECO:0000256" key="2">
    <source>
        <dbReference type="ARBA" id="ARBA00022801"/>
    </source>
</evidence>
<reference evidence="7 9" key="2">
    <citation type="submission" date="2017-12" db="EMBL/GenBank/DDBJ databases">
        <title>Comparative Functional Genomics of Dry Heat Resistant strains isolated from the Viking Spacecraft.</title>
        <authorList>
            <person name="Seuylemezian A."/>
            <person name="Cooper K."/>
            <person name="Vaishampayan P."/>
        </authorList>
    </citation>
    <scope>NUCLEOTIDE SEQUENCE [LARGE SCALE GENOMIC DNA]</scope>
    <source>
        <strain evidence="7 9">ATCC 29669</strain>
    </source>
</reference>
<evidence type="ECO:0000313" key="7">
    <source>
        <dbReference type="EMBL" id="PLR96322.1"/>
    </source>
</evidence>
<dbReference type="EMBL" id="PGVA01000014">
    <property type="protein sequence ID" value="PLR84033.1"/>
    <property type="molecule type" value="Genomic_DNA"/>
</dbReference>
<comment type="catalytic activity">
    <reaction evidence="4 5">
        <text>O-phospho-L-tyrosyl-[protein] + H2O = L-tyrosyl-[protein] + phosphate</text>
        <dbReference type="Rhea" id="RHEA:10684"/>
        <dbReference type="Rhea" id="RHEA-COMP:10136"/>
        <dbReference type="Rhea" id="RHEA-COMP:20101"/>
        <dbReference type="ChEBI" id="CHEBI:15377"/>
        <dbReference type="ChEBI" id="CHEBI:43474"/>
        <dbReference type="ChEBI" id="CHEBI:46858"/>
        <dbReference type="ChEBI" id="CHEBI:61978"/>
        <dbReference type="EC" id="3.1.3.48"/>
    </reaction>
</comment>
<protein>
    <recommendedName>
        <fullName evidence="5">Tyrosine-protein phosphatase</fullName>
        <ecNumber evidence="5">3.1.3.48</ecNumber>
    </recommendedName>
</protein>
<reference evidence="6 8" key="1">
    <citation type="submission" date="2017-11" db="EMBL/GenBank/DDBJ databases">
        <title>Comparitive Functional Genomics of Dry Heat Resistant strains isolated from the Viking Spacecraft.</title>
        <authorList>
            <person name="Seuylemezian A."/>
            <person name="Cooper K."/>
            <person name="Vaishampayan P."/>
        </authorList>
    </citation>
    <scope>NUCLEOTIDE SEQUENCE [LARGE SCALE GENOMIC DNA]</scope>
    <source>
        <strain evidence="6 8">M4.6</strain>
    </source>
</reference>
<dbReference type="EC" id="3.1.3.48" evidence="5"/>
<dbReference type="Gene3D" id="3.20.20.140">
    <property type="entry name" value="Metal-dependent hydrolases"/>
    <property type="match status" value="1"/>
</dbReference>
<dbReference type="PANTHER" id="PTHR39181:SF1">
    <property type="entry name" value="TYROSINE-PROTEIN PHOSPHATASE YWQE"/>
    <property type="match status" value="1"/>
</dbReference>
<dbReference type="InterPro" id="IPR016667">
    <property type="entry name" value="Caps_polysacc_synth_CpsB/CapC"/>
</dbReference>
<evidence type="ECO:0000313" key="9">
    <source>
        <dbReference type="Proteomes" id="UP000235114"/>
    </source>
</evidence>
<gene>
    <name evidence="6" type="ORF">CU635_06925</name>
    <name evidence="7" type="ORF">CVD25_13080</name>
</gene>
<sequence>MIVDIHNHILPGLDDGPENWEETILLAKQAVDSGINHVIATPHHKHIHKHHFYENDHSMILTMAESVNQLLKEHEIPLNVYPGIEFHLHENIRNDIENNLEHFLTLNKTGKYLLMELPCSYYPTQTEEVLYELQKKGFVPILAHPERNKILRKNPSKIYDMVQRGILVQITAGSITGTHGRRLKNFSLHLLDHELVHFVASDAHHYTRRKFELINSYEYIENNYSSNYRKYLEANAIHALKGTDFKINNPKFIEKRWQYFFLYNHPLNQVSSQKV</sequence>
<evidence type="ECO:0000256" key="4">
    <source>
        <dbReference type="ARBA" id="ARBA00051722"/>
    </source>
</evidence>
<organism evidence="6 8">
    <name type="scientific">Bacillus canaveralius</name>
    <dbReference type="NCBI Taxonomy" id="1403243"/>
    <lineage>
        <taxon>Bacteria</taxon>
        <taxon>Bacillati</taxon>
        <taxon>Bacillota</taxon>
        <taxon>Bacilli</taxon>
        <taxon>Bacillales</taxon>
        <taxon>Bacillaceae</taxon>
        <taxon>Bacillus</taxon>
    </lineage>
</organism>
<dbReference type="GO" id="GO:0030145">
    <property type="term" value="F:manganese ion binding"/>
    <property type="evidence" value="ECO:0007669"/>
    <property type="project" value="UniProtKB-UniRule"/>
</dbReference>
<dbReference type="PANTHER" id="PTHR39181">
    <property type="entry name" value="TYROSINE-PROTEIN PHOSPHATASE YWQE"/>
    <property type="match status" value="1"/>
</dbReference>
<dbReference type="SUPFAM" id="SSF89550">
    <property type="entry name" value="PHP domain-like"/>
    <property type="match status" value="1"/>
</dbReference>
<dbReference type="Pfam" id="PF19567">
    <property type="entry name" value="CpsB_CapC"/>
    <property type="match status" value="1"/>
</dbReference>
<dbReference type="GO" id="GO:0004725">
    <property type="term" value="F:protein tyrosine phosphatase activity"/>
    <property type="evidence" value="ECO:0007669"/>
    <property type="project" value="UniProtKB-UniRule"/>
</dbReference>
<dbReference type="RefSeq" id="WP_101576441.1">
    <property type="nucleotide sequence ID" value="NZ_PGVA01000014.1"/>
</dbReference>
<dbReference type="Proteomes" id="UP000234951">
    <property type="component" value="Unassembled WGS sequence"/>
</dbReference>
<dbReference type="AlphaFoldDB" id="A0A2N5GNG0"/>
<evidence type="ECO:0000256" key="3">
    <source>
        <dbReference type="ARBA" id="ARBA00022912"/>
    </source>
</evidence>
<dbReference type="InterPro" id="IPR016195">
    <property type="entry name" value="Pol/histidinol_Pase-like"/>
</dbReference>
<dbReference type="OrthoDB" id="9788539at2"/>
<evidence type="ECO:0000256" key="5">
    <source>
        <dbReference type="PIRNR" id="PIRNR016557"/>
    </source>
</evidence>
<name>A0A2N5GNG0_9BACI</name>
<keyword evidence="9" id="KW-1185">Reference proteome</keyword>
<keyword evidence="3 5" id="KW-0904">Protein phosphatase</keyword>
<evidence type="ECO:0000313" key="6">
    <source>
        <dbReference type="EMBL" id="PLR84033.1"/>
    </source>
</evidence>
<keyword evidence="2 5" id="KW-0378">Hydrolase</keyword>
<comment type="similarity">
    <text evidence="1 5">Belongs to the metallo-dependent hydrolases superfamily. CpsB/CapC family.</text>
</comment>
<evidence type="ECO:0000256" key="1">
    <source>
        <dbReference type="ARBA" id="ARBA00005750"/>
    </source>
</evidence>
<accession>A0A2N5GNG0</accession>
<proteinExistence type="inferred from homology"/>
<comment type="caution">
    <text evidence="6">The sequence shown here is derived from an EMBL/GenBank/DDBJ whole genome shotgun (WGS) entry which is preliminary data.</text>
</comment>
<dbReference type="Proteomes" id="UP000235114">
    <property type="component" value="Unassembled WGS sequence"/>
</dbReference>
<dbReference type="EMBL" id="PGVD01000033">
    <property type="protein sequence ID" value="PLR96322.1"/>
    <property type="molecule type" value="Genomic_DNA"/>
</dbReference>